<dbReference type="InterPro" id="IPR015853">
    <property type="entry name" value="ABC_transpr_FbpC"/>
</dbReference>
<keyword evidence="11" id="KW-1185">Reference proteome</keyword>
<dbReference type="Gene3D" id="3.40.50.300">
    <property type="entry name" value="P-loop containing nucleotide triphosphate hydrolases"/>
    <property type="match status" value="1"/>
</dbReference>
<dbReference type="PROSITE" id="PS50893">
    <property type="entry name" value="ABC_TRANSPORTER_2"/>
    <property type="match status" value="1"/>
</dbReference>
<dbReference type="InterPro" id="IPR017871">
    <property type="entry name" value="ABC_transporter-like_CS"/>
</dbReference>
<protein>
    <submittedName>
        <fullName evidence="10">ABC transporter ATP-binding protein</fullName>
    </submittedName>
</protein>
<dbReference type="PANTHER" id="PTHR42781:SF4">
    <property type="entry name" value="SPERMIDINE_PUTRESCINE IMPORT ATP-BINDING PROTEIN POTA"/>
    <property type="match status" value="1"/>
</dbReference>
<gene>
    <name evidence="10" type="ORF">FAZ21_18070</name>
</gene>
<comment type="caution">
    <text evidence="10">The sequence shown here is derived from an EMBL/GenBank/DDBJ whole genome shotgun (WGS) entry which is preliminary data.</text>
</comment>
<dbReference type="RefSeq" id="WP_136774833.1">
    <property type="nucleotide sequence ID" value="NZ_CP156074.1"/>
</dbReference>
<dbReference type="OrthoDB" id="5298774at2"/>
<keyword evidence="6" id="KW-0408">Iron</keyword>
<evidence type="ECO:0000259" key="9">
    <source>
        <dbReference type="PROSITE" id="PS50893"/>
    </source>
</evidence>
<keyword evidence="1" id="KW-0813">Transport</keyword>
<reference evidence="10 11" key="1">
    <citation type="submission" date="2019-04" db="EMBL/GenBank/DDBJ databases">
        <title>Chitiniphilus eburnea sp. nov., a novel chitinolytic bacterium isolated from aquaculture sludge.</title>
        <authorList>
            <person name="Sheng M."/>
        </authorList>
    </citation>
    <scope>NUCLEOTIDE SEQUENCE [LARGE SCALE GENOMIC DNA]</scope>
    <source>
        <strain evidence="10 11">HX-2-15</strain>
    </source>
</reference>
<accession>A0A4U0PDI1</accession>
<evidence type="ECO:0000256" key="1">
    <source>
        <dbReference type="ARBA" id="ARBA00022448"/>
    </source>
</evidence>
<evidence type="ECO:0000256" key="5">
    <source>
        <dbReference type="ARBA" id="ARBA00022840"/>
    </source>
</evidence>
<evidence type="ECO:0000256" key="3">
    <source>
        <dbReference type="ARBA" id="ARBA00022496"/>
    </source>
</evidence>
<dbReference type="Proteomes" id="UP000310016">
    <property type="component" value="Unassembled WGS sequence"/>
</dbReference>
<keyword evidence="2" id="KW-1003">Cell membrane</keyword>
<dbReference type="SMART" id="SM00382">
    <property type="entry name" value="AAA"/>
    <property type="match status" value="1"/>
</dbReference>
<dbReference type="SUPFAM" id="SSF52540">
    <property type="entry name" value="P-loop containing nucleoside triphosphate hydrolases"/>
    <property type="match status" value="1"/>
</dbReference>
<evidence type="ECO:0000256" key="6">
    <source>
        <dbReference type="ARBA" id="ARBA00023004"/>
    </source>
</evidence>
<organism evidence="10 11">
    <name type="scientific">Chitiniphilus eburneus</name>
    <dbReference type="NCBI Taxonomy" id="2571148"/>
    <lineage>
        <taxon>Bacteria</taxon>
        <taxon>Pseudomonadati</taxon>
        <taxon>Pseudomonadota</taxon>
        <taxon>Betaproteobacteria</taxon>
        <taxon>Neisseriales</taxon>
        <taxon>Chitinibacteraceae</taxon>
        <taxon>Chitiniphilus</taxon>
    </lineage>
</organism>
<dbReference type="PROSITE" id="PS00211">
    <property type="entry name" value="ABC_TRANSPORTER_1"/>
    <property type="match status" value="1"/>
</dbReference>
<dbReference type="Pfam" id="PF00005">
    <property type="entry name" value="ABC_tran"/>
    <property type="match status" value="1"/>
</dbReference>
<dbReference type="EMBL" id="SUMF01000036">
    <property type="protein sequence ID" value="TJZ65640.1"/>
    <property type="molecule type" value="Genomic_DNA"/>
</dbReference>
<dbReference type="InterPro" id="IPR027417">
    <property type="entry name" value="P-loop_NTPase"/>
</dbReference>
<evidence type="ECO:0000313" key="11">
    <source>
        <dbReference type="Proteomes" id="UP000310016"/>
    </source>
</evidence>
<proteinExistence type="predicted"/>
<evidence type="ECO:0000313" key="10">
    <source>
        <dbReference type="EMBL" id="TJZ65640.1"/>
    </source>
</evidence>
<name>A0A4U0PDI1_9NEIS</name>
<dbReference type="GO" id="GO:0016020">
    <property type="term" value="C:membrane"/>
    <property type="evidence" value="ECO:0007669"/>
    <property type="project" value="InterPro"/>
</dbReference>
<keyword evidence="3" id="KW-0410">Iron transport</keyword>
<keyword evidence="8" id="KW-0472">Membrane</keyword>
<dbReference type="InterPro" id="IPR003439">
    <property type="entry name" value="ABC_transporter-like_ATP-bd"/>
</dbReference>
<evidence type="ECO:0000256" key="4">
    <source>
        <dbReference type="ARBA" id="ARBA00022741"/>
    </source>
</evidence>
<dbReference type="GO" id="GO:0016887">
    <property type="term" value="F:ATP hydrolysis activity"/>
    <property type="evidence" value="ECO:0007669"/>
    <property type="project" value="InterPro"/>
</dbReference>
<dbReference type="InterPro" id="IPR003593">
    <property type="entry name" value="AAA+_ATPase"/>
</dbReference>
<dbReference type="AlphaFoldDB" id="A0A4U0PDI1"/>
<dbReference type="GO" id="GO:0005524">
    <property type="term" value="F:ATP binding"/>
    <property type="evidence" value="ECO:0007669"/>
    <property type="project" value="UniProtKB-KW"/>
</dbReference>
<evidence type="ECO:0000256" key="7">
    <source>
        <dbReference type="ARBA" id="ARBA00023065"/>
    </source>
</evidence>
<evidence type="ECO:0000256" key="2">
    <source>
        <dbReference type="ARBA" id="ARBA00022475"/>
    </source>
</evidence>
<dbReference type="PANTHER" id="PTHR42781">
    <property type="entry name" value="SPERMIDINE/PUTRESCINE IMPORT ATP-BINDING PROTEIN POTA"/>
    <property type="match status" value="1"/>
</dbReference>
<evidence type="ECO:0000256" key="8">
    <source>
        <dbReference type="ARBA" id="ARBA00023136"/>
    </source>
</evidence>
<keyword evidence="5 10" id="KW-0067">ATP-binding</keyword>
<keyword evidence="7" id="KW-0406">Ion transport</keyword>
<dbReference type="CDD" id="cd03259">
    <property type="entry name" value="ABC_Carb_Solutes_like"/>
    <property type="match status" value="1"/>
</dbReference>
<sequence>MIEFDLQGSQGGFAYHYAGTVAEKTLLALWGPSGTGKSTLLRLLAGLAQPERGRLVVAGETWVGGRRPLPPQHRRIGMVFQDYALFPHLNVRDNIAYGATGAARVAELLALFELEIVATQRPDQLSGGQRQRVALARALAREPRLLLLDEALSALDGALRAHLQDELAAMHRRYGLTTLMVSHDLPEVFKLADQVWCIEDGRIARHGTPEQVFLAPRANGRLSLSGRLIAKHRSDVVWRLTVAIGQQLVDVLADDVDAAPYEVGDAITLSAKAFSPLLLRGEVRGA</sequence>
<dbReference type="InterPro" id="IPR050093">
    <property type="entry name" value="ABC_SmlMolc_Importer"/>
</dbReference>
<dbReference type="GO" id="GO:0015408">
    <property type="term" value="F:ABC-type ferric iron transporter activity"/>
    <property type="evidence" value="ECO:0007669"/>
    <property type="project" value="InterPro"/>
</dbReference>
<feature type="domain" description="ABC transporter" evidence="9">
    <location>
        <begin position="1"/>
        <end position="225"/>
    </location>
</feature>
<keyword evidence="4" id="KW-0547">Nucleotide-binding</keyword>